<name>A0A8S5URY2_9CAUD</name>
<reference evidence="1" key="1">
    <citation type="journal article" date="2021" name="Proc. Natl. Acad. Sci. U.S.A.">
        <title>A Catalog of Tens of Thousands of Viruses from Human Metagenomes Reveals Hidden Associations with Chronic Diseases.</title>
        <authorList>
            <person name="Tisza M.J."/>
            <person name="Buck C.B."/>
        </authorList>
    </citation>
    <scope>NUCLEOTIDE SEQUENCE</scope>
    <source>
        <strain evidence="1">Ctksc2</strain>
    </source>
</reference>
<dbReference type="GO" id="GO:0000287">
    <property type="term" value="F:magnesium ion binding"/>
    <property type="evidence" value="ECO:0007669"/>
    <property type="project" value="InterPro"/>
</dbReference>
<accession>A0A8S5URY2</accession>
<dbReference type="InterPro" id="IPR036614">
    <property type="entry name" value="RusA-like_sf"/>
</dbReference>
<evidence type="ECO:0000313" key="1">
    <source>
        <dbReference type="EMBL" id="DAF97162.1"/>
    </source>
</evidence>
<dbReference type="Pfam" id="PF05866">
    <property type="entry name" value="RusA"/>
    <property type="match status" value="1"/>
</dbReference>
<dbReference type="EMBL" id="BK016127">
    <property type="protein sequence ID" value="DAF97162.1"/>
    <property type="molecule type" value="Genomic_DNA"/>
</dbReference>
<dbReference type="GO" id="GO:0006281">
    <property type="term" value="P:DNA repair"/>
    <property type="evidence" value="ECO:0007669"/>
    <property type="project" value="InterPro"/>
</dbReference>
<dbReference type="SUPFAM" id="SSF103084">
    <property type="entry name" value="Holliday junction resolvase RusA"/>
    <property type="match status" value="1"/>
</dbReference>
<dbReference type="Gene3D" id="3.30.1330.70">
    <property type="entry name" value="Holliday junction resolvase RusA"/>
    <property type="match status" value="1"/>
</dbReference>
<protein>
    <submittedName>
        <fullName evidence="1">Endodeoxyribonuclease RusA</fullName>
    </submittedName>
</protein>
<sequence>MDSFSFFVPGEPITEGSTKAFTSGQRVVVTHDRGRELDAWRLKVAHAAEAAAEAAYWEVGHDGPVEVWAEFRVPRPKSAPKSRKHAQTKPDLDKLQRAIGDALAPYKRPGVLKDDSRIVGWHAIKRYANDTHPVGVTVRVSKAQDYLTGQVITSVDDIRSLPVDAVIRDAYGNAFHLYLGDWVIVGREGEYTYSAHEIDLPATLVVVDGI</sequence>
<proteinExistence type="predicted"/>
<dbReference type="InterPro" id="IPR008822">
    <property type="entry name" value="Endonuclease_RusA-like"/>
</dbReference>
<dbReference type="GO" id="GO:0006310">
    <property type="term" value="P:DNA recombination"/>
    <property type="evidence" value="ECO:0007669"/>
    <property type="project" value="InterPro"/>
</dbReference>
<organism evidence="1">
    <name type="scientific">Siphoviridae sp. ctksc2</name>
    <dbReference type="NCBI Taxonomy" id="2825645"/>
    <lineage>
        <taxon>Viruses</taxon>
        <taxon>Duplodnaviria</taxon>
        <taxon>Heunggongvirae</taxon>
        <taxon>Uroviricota</taxon>
        <taxon>Caudoviricetes</taxon>
    </lineage>
</organism>